<sequence length="103" mass="11639">MSRRPSLQLFPPFFFPRRRQFRRVRGGSATQVPLRFLTPRRGVVKLLRGGGVWRRKLGAGARAVNRREFFSASRWGVWVGGRSVGGGTNRPDIPPHWPRGCAG</sequence>
<keyword evidence="2" id="KW-1185">Reference proteome</keyword>
<name>A0A8J4YSJ1_CHIOP</name>
<reference evidence="1" key="1">
    <citation type="submission" date="2020-07" db="EMBL/GenBank/DDBJ databases">
        <title>The High-quality genome of the commercially important snow crab, Chionoecetes opilio.</title>
        <authorList>
            <person name="Jeong J.-H."/>
            <person name="Ryu S."/>
        </authorList>
    </citation>
    <scope>NUCLEOTIDE SEQUENCE</scope>
    <source>
        <strain evidence="1">MADBK_172401_WGS</strain>
        <tissue evidence="1">Digestive gland</tissue>
    </source>
</reference>
<proteinExistence type="predicted"/>
<organism evidence="1 2">
    <name type="scientific">Chionoecetes opilio</name>
    <name type="common">Atlantic snow crab</name>
    <name type="synonym">Cancer opilio</name>
    <dbReference type="NCBI Taxonomy" id="41210"/>
    <lineage>
        <taxon>Eukaryota</taxon>
        <taxon>Metazoa</taxon>
        <taxon>Ecdysozoa</taxon>
        <taxon>Arthropoda</taxon>
        <taxon>Crustacea</taxon>
        <taxon>Multicrustacea</taxon>
        <taxon>Malacostraca</taxon>
        <taxon>Eumalacostraca</taxon>
        <taxon>Eucarida</taxon>
        <taxon>Decapoda</taxon>
        <taxon>Pleocyemata</taxon>
        <taxon>Brachyura</taxon>
        <taxon>Eubrachyura</taxon>
        <taxon>Majoidea</taxon>
        <taxon>Majidae</taxon>
        <taxon>Chionoecetes</taxon>
    </lineage>
</organism>
<dbReference type="EMBL" id="JACEEZ010000686">
    <property type="protein sequence ID" value="KAG0729896.1"/>
    <property type="molecule type" value="Genomic_DNA"/>
</dbReference>
<accession>A0A8J4YSJ1</accession>
<evidence type="ECO:0000313" key="1">
    <source>
        <dbReference type="EMBL" id="KAG0729896.1"/>
    </source>
</evidence>
<comment type="caution">
    <text evidence="1">The sequence shown here is derived from an EMBL/GenBank/DDBJ whole genome shotgun (WGS) entry which is preliminary data.</text>
</comment>
<gene>
    <name evidence="1" type="ORF">GWK47_029390</name>
</gene>
<dbReference type="Proteomes" id="UP000770661">
    <property type="component" value="Unassembled WGS sequence"/>
</dbReference>
<evidence type="ECO:0000313" key="2">
    <source>
        <dbReference type="Proteomes" id="UP000770661"/>
    </source>
</evidence>
<dbReference type="AlphaFoldDB" id="A0A8J4YSJ1"/>
<protein>
    <submittedName>
        <fullName evidence="1">Uncharacterized protein</fullName>
    </submittedName>
</protein>